<dbReference type="RefSeq" id="WP_163903705.1">
    <property type="nucleotide sequence ID" value="NZ_CP048427.1"/>
</dbReference>
<dbReference type="EMBL" id="JAAKZH010000002">
    <property type="protein sequence ID" value="NGO63697.1"/>
    <property type="molecule type" value="Genomic_DNA"/>
</dbReference>
<accession>A0A6M1S353</accession>
<dbReference type="AlphaFoldDB" id="A0A6M1S353"/>
<evidence type="ECO:0000313" key="3">
    <source>
        <dbReference type="Proteomes" id="UP000477849"/>
    </source>
</evidence>
<proteinExistence type="predicted"/>
<dbReference type="Gene3D" id="3.30.450.20">
    <property type="entry name" value="PAS domain"/>
    <property type="match status" value="1"/>
</dbReference>
<name>A0A6M1S353_9HYPH</name>
<gene>
    <name evidence="2" type="ORF">G6N76_08410</name>
</gene>
<reference evidence="2 3" key="1">
    <citation type="submission" date="2020-02" db="EMBL/GenBank/DDBJ databases">
        <title>Genome sequence of the type strain CCBAU10050 of Rhizobium daejeonense.</title>
        <authorList>
            <person name="Gao J."/>
            <person name="Sun J."/>
        </authorList>
    </citation>
    <scope>NUCLEOTIDE SEQUENCE [LARGE SCALE GENOMIC DNA]</scope>
    <source>
        <strain evidence="2 3">CCBAU10050</strain>
    </source>
</reference>
<evidence type="ECO:0000313" key="2">
    <source>
        <dbReference type="EMBL" id="NGO63697.1"/>
    </source>
</evidence>
<feature type="region of interest" description="Disordered" evidence="1">
    <location>
        <begin position="1"/>
        <end position="25"/>
    </location>
</feature>
<evidence type="ECO:0000256" key="1">
    <source>
        <dbReference type="SAM" id="MobiDB-lite"/>
    </source>
</evidence>
<organism evidence="2 3">
    <name type="scientific">Rhizobium daejeonense</name>
    <dbReference type="NCBI Taxonomy" id="240521"/>
    <lineage>
        <taxon>Bacteria</taxon>
        <taxon>Pseudomonadati</taxon>
        <taxon>Pseudomonadota</taxon>
        <taxon>Alphaproteobacteria</taxon>
        <taxon>Hyphomicrobiales</taxon>
        <taxon>Rhizobiaceae</taxon>
        <taxon>Rhizobium/Agrobacterium group</taxon>
        <taxon>Rhizobium</taxon>
    </lineage>
</organism>
<keyword evidence="3" id="KW-1185">Reference proteome</keyword>
<protein>
    <recommendedName>
        <fullName evidence="4">PAS domain-containing protein</fullName>
    </recommendedName>
</protein>
<sequence length="148" mass="16258">MFKIARANTPTSHSHAFPEAEEDESTMVSQFTVSESWEGDLSNGVIKLGERATALHGLATAECGLLSMMRCYEPNDRAHILELFEQAATSSSRFCYSTTILHNDGHRQPVFCIGESVGLEQDSDGSMLGLFVFPRFKLAPGAHLRSYG</sequence>
<comment type="caution">
    <text evidence="2">The sequence shown here is derived from an EMBL/GenBank/DDBJ whole genome shotgun (WGS) entry which is preliminary data.</text>
</comment>
<dbReference type="Proteomes" id="UP000477849">
    <property type="component" value="Unassembled WGS sequence"/>
</dbReference>
<evidence type="ECO:0008006" key="4">
    <source>
        <dbReference type="Google" id="ProtNLM"/>
    </source>
</evidence>